<dbReference type="AlphaFoldDB" id="A0A4Z1EBC4"/>
<proteinExistence type="predicted"/>
<feature type="region of interest" description="Disordered" evidence="1">
    <location>
        <begin position="1"/>
        <end position="72"/>
    </location>
</feature>
<accession>A0A4Z1EBC4</accession>
<comment type="caution">
    <text evidence="2">The sequence shown here is derived from an EMBL/GenBank/DDBJ whole genome shotgun (WGS) entry which is preliminary data.</text>
</comment>
<sequence>MSEPTDGRDDVTEPDPDADPDMLNPRTGGAAGAEGASSGGDPDGDPDMLNPRSGAEAGAETDETHGASPNPA</sequence>
<feature type="compositionally biased region" description="Basic and acidic residues" evidence="1">
    <location>
        <begin position="1"/>
        <end position="11"/>
    </location>
</feature>
<reference evidence="2 3" key="1">
    <citation type="submission" date="2018-11" db="EMBL/GenBank/DDBJ databases">
        <title>Complete genome sequencing of the Actinobacteria Serinibacter sp. K3-2.</title>
        <authorList>
            <person name="Rakitin A.L."/>
            <person name="Beletsky A.V."/>
            <person name="Mardanov A.V."/>
            <person name="Ravin N.V."/>
            <person name="Gromova A.S."/>
            <person name="Filippova S.N."/>
            <person name="Gal'Chenko V.F."/>
        </authorList>
    </citation>
    <scope>NUCLEOTIDE SEQUENCE [LARGE SCALE GENOMIC DNA]</scope>
    <source>
        <strain evidence="2 3">K3-2</strain>
    </source>
</reference>
<dbReference type="EMBL" id="RHPJ01000001">
    <property type="protein sequence ID" value="TGO06721.1"/>
    <property type="molecule type" value="Genomic_DNA"/>
</dbReference>
<gene>
    <name evidence="2" type="ORF">SERN_0913</name>
</gene>
<dbReference type="RefSeq" id="WP_135848870.1">
    <property type="nucleotide sequence ID" value="NZ_RHPJ01000001.1"/>
</dbReference>
<keyword evidence="3" id="KW-1185">Reference proteome</keyword>
<dbReference type="Proteomes" id="UP000297318">
    <property type="component" value="Unassembled WGS sequence"/>
</dbReference>
<evidence type="ECO:0000313" key="3">
    <source>
        <dbReference type="Proteomes" id="UP000297318"/>
    </source>
</evidence>
<name>A0A4Z1EBC4_9MICO</name>
<evidence type="ECO:0000256" key="1">
    <source>
        <dbReference type="SAM" id="MobiDB-lite"/>
    </source>
</evidence>
<organism evidence="2 3">
    <name type="scientific">Serinibacter arcticus</name>
    <dbReference type="NCBI Taxonomy" id="1655435"/>
    <lineage>
        <taxon>Bacteria</taxon>
        <taxon>Bacillati</taxon>
        <taxon>Actinomycetota</taxon>
        <taxon>Actinomycetes</taxon>
        <taxon>Micrococcales</taxon>
        <taxon>Beutenbergiaceae</taxon>
        <taxon>Serinibacter</taxon>
    </lineage>
</organism>
<protein>
    <submittedName>
        <fullName evidence="2">Uncharacterized protein</fullName>
    </submittedName>
</protein>
<evidence type="ECO:0000313" key="2">
    <source>
        <dbReference type="EMBL" id="TGO06721.1"/>
    </source>
</evidence>